<dbReference type="EMBL" id="BTPU01000023">
    <property type="protein sequence ID" value="GMQ62280.1"/>
    <property type="molecule type" value="Genomic_DNA"/>
</dbReference>
<comment type="caution">
    <text evidence="1">The sequence shown here is derived from an EMBL/GenBank/DDBJ whole genome shotgun (WGS) entry which is preliminary data.</text>
</comment>
<accession>A0ACB5UHC4</accession>
<protein>
    <submittedName>
        <fullName evidence="1">AraC family transcriptional regulator</fullName>
    </submittedName>
</protein>
<keyword evidence="2" id="KW-1185">Reference proteome</keyword>
<evidence type="ECO:0000313" key="1">
    <source>
        <dbReference type="EMBL" id="GMQ62280.1"/>
    </source>
</evidence>
<gene>
    <name evidence="1" type="ORF">AN2V17_15120</name>
</gene>
<organism evidence="1 2">
    <name type="scientific">Vallitalea maricola</name>
    <dbReference type="NCBI Taxonomy" id="3074433"/>
    <lineage>
        <taxon>Bacteria</taxon>
        <taxon>Bacillati</taxon>
        <taxon>Bacillota</taxon>
        <taxon>Clostridia</taxon>
        <taxon>Lachnospirales</taxon>
        <taxon>Vallitaleaceae</taxon>
        <taxon>Vallitalea</taxon>
    </lineage>
</organism>
<name>A0ACB5UHC4_9FIRM</name>
<reference evidence="1" key="1">
    <citation type="submission" date="2023-09" db="EMBL/GenBank/DDBJ databases">
        <title>Vallitalea sediminicola and Vallitalea maricola sp. nov., anaerobic bacteria isolated from marine sediment.</title>
        <authorList>
            <person name="Hirano S."/>
            <person name="Maeda A."/>
            <person name="Terahara T."/>
            <person name="Mori K."/>
            <person name="Hamada M."/>
            <person name="Matsumoto R."/>
            <person name="Kobayashi T."/>
        </authorList>
    </citation>
    <scope>NUCLEOTIDE SEQUENCE</scope>
    <source>
        <strain evidence="1">AN17-2</strain>
    </source>
</reference>
<proteinExistence type="predicted"/>
<dbReference type="Proteomes" id="UP001374599">
    <property type="component" value="Unassembled WGS sequence"/>
</dbReference>
<sequence length="278" mass="32263">MNESLLADVKVNLRIMSYTKVSPTWGEVISKQEFNRFYYICDGEGFVEIDGKKYFPTSGDLILLPAGKKVSFGTINDNTYLKYWCHFDAKIGDSNLFDYIQLPYVVAVEDYHHVIKLYKKLLGYYDHEDLPALLMIKSLLIELIALYIREGNKDSDCDVPTLCFNEKISFILHYIEKNISKPLSNQILAEKLNFHPGHFIRFFKASLGISPMKYILRLRMKQAEFLLLSSYLSISEIGERVGYANVYHFSKAFKQYVGYSPSEYRQHFNNTDLLNSDV</sequence>
<evidence type="ECO:0000313" key="2">
    <source>
        <dbReference type="Proteomes" id="UP001374599"/>
    </source>
</evidence>